<organism evidence="1 2">
    <name type="scientific">Coniosporium uncinatum</name>
    <dbReference type="NCBI Taxonomy" id="93489"/>
    <lineage>
        <taxon>Eukaryota</taxon>
        <taxon>Fungi</taxon>
        <taxon>Dikarya</taxon>
        <taxon>Ascomycota</taxon>
        <taxon>Pezizomycotina</taxon>
        <taxon>Dothideomycetes</taxon>
        <taxon>Dothideomycetes incertae sedis</taxon>
        <taxon>Coniosporium</taxon>
    </lineage>
</organism>
<evidence type="ECO:0000313" key="2">
    <source>
        <dbReference type="Proteomes" id="UP001186974"/>
    </source>
</evidence>
<protein>
    <submittedName>
        <fullName evidence="1">Uncharacterized protein</fullName>
    </submittedName>
</protein>
<gene>
    <name evidence="1" type="ORF">LTS18_007396</name>
</gene>
<accession>A0ACC3DP40</accession>
<dbReference type="Proteomes" id="UP001186974">
    <property type="component" value="Unassembled WGS sequence"/>
</dbReference>
<name>A0ACC3DP40_9PEZI</name>
<proteinExistence type="predicted"/>
<dbReference type="EMBL" id="JAWDJW010001855">
    <property type="protein sequence ID" value="KAK3078486.1"/>
    <property type="molecule type" value="Genomic_DNA"/>
</dbReference>
<reference evidence="1" key="1">
    <citation type="submission" date="2024-09" db="EMBL/GenBank/DDBJ databases">
        <title>Black Yeasts Isolated from many extreme environments.</title>
        <authorList>
            <person name="Coleine C."/>
            <person name="Stajich J.E."/>
            <person name="Selbmann L."/>
        </authorList>
    </citation>
    <scope>NUCLEOTIDE SEQUENCE</scope>
    <source>
        <strain evidence="1">CCFEE 5737</strain>
    </source>
</reference>
<evidence type="ECO:0000313" key="1">
    <source>
        <dbReference type="EMBL" id="KAK3078486.1"/>
    </source>
</evidence>
<feature type="non-terminal residue" evidence="1">
    <location>
        <position position="1"/>
    </location>
</feature>
<keyword evidence="2" id="KW-1185">Reference proteome</keyword>
<sequence>PKLPSKYSEKTDFQKRLESNPYALALSTPVRYCPLSHARLPTFFLNDFTLAPAPGSKDPWLLPSTLYRYSLPPSEREQVVSEPPRLWLQSRHEVVEQATRAQRYKALVGRRIRDKLSYWRGKDTVGRDQDVKWRGDMPEFVRERMRVAAAAAVRRVFSSQEDDTDAAVVHVPGGATEIDGVEDVACVVYLQALETQAVRFARARSRRVVEEVDGIVEKMDKNRPRDARQMNIVTQLFELRTPQPAEWIGNPPLEFPTIDWRGRRVPVYSLSDLLGKEMVGQCVEGTLFEDCRKRDRNGCLIMKESKDTESRVAREWLMRLQGHYAIGQW</sequence>
<comment type="caution">
    <text evidence="1">The sequence shown here is derived from an EMBL/GenBank/DDBJ whole genome shotgun (WGS) entry which is preliminary data.</text>
</comment>